<proteinExistence type="predicted"/>
<evidence type="ECO:0000256" key="1">
    <source>
        <dbReference type="SAM" id="MobiDB-lite"/>
    </source>
</evidence>
<accession>A0A0G2E979</accession>
<dbReference type="Proteomes" id="UP000034182">
    <property type="component" value="Unassembled WGS sequence"/>
</dbReference>
<comment type="caution">
    <text evidence="2">The sequence shown here is derived from an EMBL/GenBank/DDBJ whole genome shotgun (WGS) entry which is preliminary data.</text>
</comment>
<organism evidence="2 3">
    <name type="scientific">Diplodia seriata</name>
    <dbReference type="NCBI Taxonomy" id="420778"/>
    <lineage>
        <taxon>Eukaryota</taxon>
        <taxon>Fungi</taxon>
        <taxon>Dikarya</taxon>
        <taxon>Ascomycota</taxon>
        <taxon>Pezizomycotina</taxon>
        <taxon>Dothideomycetes</taxon>
        <taxon>Dothideomycetes incertae sedis</taxon>
        <taxon>Botryosphaeriales</taxon>
        <taxon>Botryosphaeriaceae</taxon>
        <taxon>Diplodia</taxon>
    </lineage>
</organism>
<feature type="region of interest" description="Disordered" evidence="1">
    <location>
        <begin position="1"/>
        <end position="92"/>
    </location>
</feature>
<protein>
    <submittedName>
        <fullName evidence="2">Uncharacterized protein</fullName>
    </submittedName>
</protein>
<reference evidence="2 3" key="1">
    <citation type="submission" date="2015-03" db="EMBL/GenBank/DDBJ databases">
        <authorList>
            <person name="Morales-Cruz A."/>
            <person name="Amrine K.C."/>
            <person name="Cantu D."/>
        </authorList>
    </citation>
    <scope>NUCLEOTIDE SEQUENCE [LARGE SCALE GENOMIC DNA]</scope>
    <source>
        <strain evidence="2">DS831</strain>
    </source>
</reference>
<evidence type="ECO:0000313" key="3">
    <source>
        <dbReference type="Proteomes" id="UP000034182"/>
    </source>
</evidence>
<feature type="compositionally biased region" description="Basic and acidic residues" evidence="1">
    <location>
        <begin position="64"/>
        <end position="74"/>
    </location>
</feature>
<reference evidence="2 3" key="2">
    <citation type="submission" date="2015-05" db="EMBL/GenBank/DDBJ databases">
        <title>Distinctive expansion of gene families associated with plant cell wall degradation and secondary metabolism in the genomes of grapevine trunk pathogens.</title>
        <authorList>
            <person name="Lawrence D.P."/>
            <person name="Travadon R."/>
            <person name="Rolshausen P.E."/>
            <person name="Baumgartner K."/>
        </authorList>
    </citation>
    <scope>NUCLEOTIDE SEQUENCE [LARGE SCALE GENOMIC DNA]</scope>
    <source>
        <strain evidence="2">DS831</strain>
    </source>
</reference>
<evidence type="ECO:0000313" key="2">
    <source>
        <dbReference type="EMBL" id="KKY19557.1"/>
    </source>
</evidence>
<name>A0A0G2E979_9PEZI</name>
<feature type="compositionally biased region" description="Basic residues" evidence="1">
    <location>
        <begin position="44"/>
        <end position="62"/>
    </location>
</feature>
<gene>
    <name evidence="2" type="ORF">UCDDS831_g05216</name>
</gene>
<dbReference type="AlphaFoldDB" id="A0A0G2E979"/>
<sequence length="138" mass="15488">MQRRDSATLSSPHRRGGSGGGSGGAAVEKNNNNKNNTDKPRDSHPHHHHNPHHQQHQQHQLRRGSAEDVRRFQDGDEATMAVEDGGCANHNNHETGVVSVVVRRGRLDAHGRWEYQLWHAEDGTAYDGGHWFRETELS</sequence>
<dbReference type="EMBL" id="LAQI01000111">
    <property type="protein sequence ID" value="KKY19557.1"/>
    <property type="molecule type" value="Genomic_DNA"/>
</dbReference>